<dbReference type="GO" id="GO:0005829">
    <property type="term" value="C:cytosol"/>
    <property type="evidence" value="ECO:0007669"/>
    <property type="project" value="TreeGrafter"/>
</dbReference>
<dbReference type="GO" id="GO:0006298">
    <property type="term" value="P:mismatch repair"/>
    <property type="evidence" value="ECO:0007669"/>
    <property type="project" value="InterPro"/>
</dbReference>
<name>A0A6C0KME0_9ZZZZ</name>
<accession>A0A6C0KME0</accession>
<organism evidence="6">
    <name type="scientific">viral metagenome</name>
    <dbReference type="NCBI Taxonomy" id="1070528"/>
    <lineage>
        <taxon>unclassified sequences</taxon>
        <taxon>metagenomes</taxon>
        <taxon>organismal metagenomes</taxon>
    </lineage>
</organism>
<dbReference type="SMART" id="SM00534">
    <property type="entry name" value="MUTSac"/>
    <property type="match status" value="1"/>
</dbReference>
<keyword evidence="1" id="KW-0547">Nucleotide-binding</keyword>
<proteinExistence type="predicted"/>
<keyword evidence="4" id="KW-0472">Membrane</keyword>
<keyword evidence="4" id="KW-0812">Transmembrane</keyword>
<dbReference type="EMBL" id="MN740945">
    <property type="protein sequence ID" value="QHU19192.1"/>
    <property type="molecule type" value="Genomic_DNA"/>
</dbReference>
<evidence type="ECO:0000259" key="5">
    <source>
        <dbReference type="SMART" id="SM00534"/>
    </source>
</evidence>
<dbReference type="PANTHER" id="PTHR11361">
    <property type="entry name" value="DNA MISMATCH REPAIR PROTEIN MUTS FAMILY MEMBER"/>
    <property type="match status" value="1"/>
</dbReference>
<feature type="domain" description="DNA mismatch repair proteins mutS family" evidence="5">
    <location>
        <begin position="399"/>
        <end position="588"/>
    </location>
</feature>
<dbReference type="Gene3D" id="3.40.50.300">
    <property type="entry name" value="P-loop containing nucleotide triphosphate hydrolases"/>
    <property type="match status" value="1"/>
</dbReference>
<evidence type="ECO:0000256" key="1">
    <source>
        <dbReference type="ARBA" id="ARBA00022741"/>
    </source>
</evidence>
<protein>
    <recommendedName>
        <fullName evidence="5">DNA mismatch repair proteins mutS family domain-containing protein</fullName>
    </recommendedName>
</protein>
<dbReference type="InterPro" id="IPR045076">
    <property type="entry name" value="MutS"/>
</dbReference>
<dbReference type="GO" id="GO:0005524">
    <property type="term" value="F:ATP binding"/>
    <property type="evidence" value="ECO:0007669"/>
    <property type="project" value="UniProtKB-KW"/>
</dbReference>
<evidence type="ECO:0000256" key="4">
    <source>
        <dbReference type="SAM" id="Phobius"/>
    </source>
</evidence>
<dbReference type="SUPFAM" id="SSF52540">
    <property type="entry name" value="P-loop containing nucleoside triphosphate hydrolases"/>
    <property type="match status" value="1"/>
</dbReference>
<dbReference type="PANTHER" id="PTHR11361:SF152">
    <property type="entry name" value="DNA MISMATCH REPAIR PROTEIN"/>
    <property type="match status" value="1"/>
</dbReference>
<dbReference type="AlphaFoldDB" id="A0A6C0KME0"/>
<evidence type="ECO:0000256" key="3">
    <source>
        <dbReference type="ARBA" id="ARBA00023125"/>
    </source>
</evidence>
<feature type="transmembrane region" description="Helical" evidence="4">
    <location>
        <begin position="157"/>
        <end position="178"/>
    </location>
</feature>
<keyword evidence="3" id="KW-0238">DNA-binding</keyword>
<evidence type="ECO:0000313" key="6">
    <source>
        <dbReference type="EMBL" id="QHU19192.1"/>
    </source>
</evidence>
<dbReference type="InterPro" id="IPR000432">
    <property type="entry name" value="DNA_mismatch_repair_MutS_C"/>
</dbReference>
<dbReference type="Pfam" id="PF00488">
    <property type="entry name" value="MutS_V"/>
    <property type="match status" value="1"/>
</dbReference>
<sequence length="588" mass="68705">MSNTKNLNDSLEEINSVFKLPICYNKNVKKLNESIINDLELIKATEKNDTSIYDNFFKPSNKLSKKVVEQFSNFYTTDTNFLKDSQKLIKSLKTPELNTIYNKYDTNDSNLNDIVSLWHEIKSETGFCEKYLYIDWSFAKHLNNNPAFLQMMSVYNIASPILSLCLPIFMVIIPFIIIKLKGIELNIKEYVEIFKTIISNHAIFKVFTNFHEVDFGQKMYLLLSSAFYVFSIYQNILVCVRFYSNMQKIHNYLFKFKKYLAFSIDLMNYHSKKTSLLSNYADFDKDVNYNIQILNDLYNKINKITPFQLSFSKITEIGNIMHTFYELYDNEIFNNTLLYSFGFNGYFSILTNCNNNLIHNKICKTQFIKKGKPIFKEMYYPKFIEESEFKIIKNNCNLNKNMIISGPNASGKTTTLKSVLINIILSQQIGFGCFESLKMIPYDNIHCYLNIPDTSGRDSLFQAEARRCKEILDSIKNNCKEETHFCIFDELYSGTNPEEAVISACAFLDYIGKNKNVTCLLTTHYTKLCKKLSEHQNFKNYNMKTIKKNDNFQYTYIIDEGISKIKGGFQVLQDMNYPKEILENTKIL</sequence>
<keyword evidence="4" id="KW-1133">Transmembrane helix</keyword>
<dbReference type="InterPro" id="IPR027417">
    <property type="entry name" value="P-loop_NTPase"/>
</dbReference>
<feature type="transmembrane region" description="Helical" evidence="4">
    <location>
        <begin position="219"/>
        <end position="243"/>
    </location>
</feature>
<evidence type="ECO:0000256" key="2">
    <source>
        <dbReference type="ARBA" id="ARBA00022840"/>
    </source>
</evidence>
<dbReference type="GO" id="GO:0140664">
    <property type="term" value="F:ATP-dependent DNA damage sensor activity"/>
    <property type="evidence" value="ECO:0007669"/>
    <property type="project" value="InterPro"/>
</dbReference>
<reference evidence="6" key="1">
    <citation type="journal article" date="2020" name="Nature">
        <title>Giant virus diversity and host interactions through global metagenomics.</title>
        <authorList>
            <person name="Schulz F."/>
            <person name="Roux S."/>
            <person name="Paez-Espino D."/>
            <person name="Jungbluth S."/>
            <person name="Walsh D.A."/>
            <person name="Denef V.J."/>
            <person name="McMahon K.D."/>
            <person name="Konstantinidis K.T."/>
            <person name="Eloe-Fadrosh E.A."/>
            <person name="Kyrpides N.C."/>
            <person name="Woyke T."/>
        </authorList>
    </citation>
    <scope>NUCLEOTIDE SEQUENCE</scope>
    <source>
        <strain evidence="6">GVMAG-S-3300013014-104</strain>
    </source>
</reference>
<dbReference type="GO" id="GO:0030983">
    <property type="term" value="F:mismatched DNA binding"/>
    <property type="evidence" value="ECO:0007669"/>
    <property type="project" value="InterPro"/>
</dbReference>
<keyword evidence="2" id="KW-0067">ATP-binding</keyword>